<dbReference type="RefSeq" id="WP_377388597.1">
    <property type="nucleotide sequence ID" value="NZ_JBHUIX010000005.1"/>
</dbReference>
<keyword evidence="4" id="KW-1185">Reference proteome</keyword>
<dbReference type="Proteomes" id="UP001597413">
    <property type="component" value="Unassembled WGS sequence"/>
</dbReference>
<name>A0ABW5A6C4_9RHOB</name>
<evidence type="ECO:0000256" key="1">
    <source>
        <dbReference type="ARBA" id="ARBA00023004"/>
    </source>
</evidence>
<accession>A0ABW5A6C4</accession>
<dbReference type="InterPro" id="IPR007167">
    <property type="entry name" value="Fe-transptr_FeoA-like"/>
</dbReference>
<proteinExistence type="predicted"/>
<dbReference type="PANTHER" id="PTHR42954:SF2">
    <property type="entry name" value="FE(2+) TRANSPORT PROTEIN A"/>
    <property type="match status" value="1"/>
</dbReference>
<comment type="caution">
    <text evidence="3">The sequence shown here is derived from an EMBL/GenBank/DDBJ whole genome shotgun (WGS) entry which is preliminary data.</text>
</comment>
<gene>
    <name evidence="3" type="ORF">ACFSM0_06810</name>
</gene>
<evidence type="ECO:0000313" key="4">
    <source>
        <dbReference type="Proteomes" id="UP001597413"/>
    </source>
</evidence>
<feature type="domain" description="Ferrous iron transporter FeoA-like" evidence="2">
    <location>
        <begin position="6"/>
        <end position="79"/>
    </location>
</feature>
<dbReference type="Pfam" id="PF04023">
    <property type="entry name" value="FeoA"/>
    <property type="match status" value="1"/>
</dbReference>
<dbReference type="InterPro" id="IPR008988">
    <property type="entry name" value="Transcriptional_repressor_C"/>
</dbReference>
<dbReference type="SUPFAM" id="SSF50037">
    <property type="entry name" value="C-terminal domain of transcriptional repressors"/>
    <property type="match status" value="1"/>
</dbReference>
<dbReference type="PANTHER" id="PTHR42954">
    <property type="entry name" value="FE(2+) TRANSPORT PROTEIN A"/>
    <property type="match status" value="1"/>
</dbReference>
<organism evidence="3 4">
    <name type="scientific">Rhodobacter lacus</name>
    <dbReference type="NCBI Taxonomy" id="1641972"/>
    <lineage>
        <taxon>Bacteria</taxon>
        <taxon>Pseudomonadati</taxon>
        <taxon>Pseudomonadota</taxon>
        <taxon>Alphaproteobacteria</taxon>
        <taxon>Rhodobacterales</taxon>
        <taxon>Rhodobacter group</taxon>
        <taxon>Rhodobacter</taxon>
    </lineage>
</organism>
<dbReference type="InterPro" id="IPR052713">
    <property type="entry name" value="FeoA"/>
</dbReference>
<dbReference type="SMART" id="SM00899">
    <property type="entry name" value="FeoA"/>
    <property type="match status" value="1"/>
</dbReference>
<dbReference type="EMBL" id="JBHUIX010000005">
    <property type="protein sequence ID" value="MFD2173793.1"/>
    <property type="molecule type" value="Genomic_DNA"/>
</dbReference>
<evidence type="ECO:0000259" key="2">
    <source>
        <dbReference type="SMART" id="SM00899"/>
    </source>
</evidence>
<dbReference type="Gene3D" id="2.30.30.90">
    <property type="match status" value="1"/>
</dbReference>
<evidence type="ECO:0000313" key="3">
    <source>
        <dbReference type="EMBL" id="MFD2173793.1"/>
    </source>
</evidence>
<protein>
    <submittedName>
        <fullName evidence="3">Ferrous iron transport protein A</fullName>
    </submittedName>
</protein>
<sequence length="85" mass="9197">MTQEPASLKEMKVGERGRVLGLQAGAGSYRKKLLSMGLTPGAVFTVQRMAPMGDPVEIALRGFRLTLRKAEADALAIEPLREDAQ</sequence>
<reference evidence="4" key="1">
    <citation type="journal article" date="2019" name="Int. J. Syst. Evol. Microbiol.">
        <title>The Global Catalogue of Microorganisms (GCM) 10K type strain sequencing project: providing services to taxonomists for standard genome sequencing and annotation.</title>
        <authorList>
            <consortium name="The Broad Institute Genomics Platform"/>
            <consortium name="The Broad Institute Genome Sequencing Center for Infectious Disease"/>
            <person name="Wu L."/>
            <person name="Ma J."/>
        </authorList>
    </citation>
    <scope>NUCLEOTIDE SEQUENCE [LARGE SCALE GENOMIC DNA]</scope>
    <source>
        <strain evidence="4">CCUG 55131</strain>
    </source>
</reference>
<keyword evidence="1" id="KW-0408">Iron</keyword>
<dbReference type="InterPro" id="IPR038157">
    <property type="entry name" value="FeoA_core_dom"/>
</dbReference>